<evidence type="ECO:0000313" key="2">
    <source>
        <dbReference type="Proteomes" id="UP000283538"/>
    </source>
</evidence>
<proteinExistence type="predicted"/>
<dbReference type="Proteomes" id="UP000283538">
    <property type="component" value="Unassembled WGS sequence"/>
</dbReference>
<name>A0A414MIZ0_9BACE</name>
<comment type="caution">
    <text evidence="1">The sequence shown here is derived from an EMBL/GenBank/DDBJ whole genome shotgun (WGS) entry which is preliminary data.</text>
</comment>
<gene>
    <name evidence="1" type="ORF">DW701_02385</name>
</gene>
<protein>
    <submittedName>
        <fullName evidence="1">Uncharacterized protein</fullName>
    </submittedName>
</protein>
<reference evidence="1 2" key="1">
    <citation type="submission" date="2018-08" db="EMBL/GenBank/DDBJ databases">
        <title>A genome reference for cultivated species of the human gut microbiota.</title>
        <authorList>
            <person name="Zou Y."/>
            <person name="Xue W."/>
            <person name="Luo G."/>
        </authorList>
    </citation>
    <scope>NUCLEOTIDE SEQUENCE [LARGE SCALE GENOMIC DNA]</scope>
    <source>
        <strain evidence="1 2">AM26-26AC</strain>
    </source>
</reference>
<organism evidence="1 2">
    <name type="scientific">Bacteroides eggerthii</name>
    <dbReference type="NCBI Taxonomy" id="28111"/>
    <lineage>
        <taxon>Bacteria</taxon>
        <taxon>Pseudomonadati</taxon>
        <taxon>Bacteroidota</taxon>
        <taxon>Bacteroidia</taxon>
        <taxon>Bacteroidales</taxon>
        <taxon>Bacteroidaceae</taxon>
        <taxon>Bacteroides</taxon>
    </lineage>
</organism>
<evidence type="ECO:0000313" key="1">
    <source>
        <dbReference type="EMBL" id="RHF11655.1"/>
    </source>
</evidence>
<accession>A0A414MIZ0</accession>
<sequence>MDFVPLKVVKLRFSIAGRTVSICGLSGPQPETAQPADAKRSYTASITAFYLKQKDKKKRRIYSLYE</sequence>
<dbReference type="EMBL" id="QSLA01000002">
    <property type="protein sequence ID" value="RHF11655.1"/>
    <property type="molecule type" value="Genomic_DNA"/>
</dbReference>
<dbReference type="AlphaFoldDB" id="A0A414MIZ0"/>